<reference evidence="11" key="1">
    <citation type="submission" date="2020-05" db="EMBL/GenBank/DDBJ databases">
        <title>Frigoriglobus tundricola gen. nov., sp. nov., a psychrotolerant cellulolytic planctomycete of the family Gemmataceae with two divergent copies of 16S rRNA gene.</title>
        <authorList>
            <person name="Kulichevskaya I.S."/>
            <person name="Ivanova A.A."/>
            <person name="Naumoff D.G."/>
            <person name="Beletsky A.V."/>
            <person name="Rijpstra W.I.C."/>
            <person name="Sinninghe Damste J.S."/>
            <person name="Mardanov A.V."/>
            <person name="Ravin N.V."/>
            <person name="Dedysh S.N."/>
        </authorList>
    </citation>
    <scope>NUCLEOTIDE SEQUENCE [LARGE SCALE GENOMIC DNA]</scope>
    <source>
        <strain evidence="11">PL17</strain>
    </source>
</reference>
<dbReference type="GO" id="GO:0046872">
    <property type="term" value="F:metal ion binding"/>
    <property type="evidence" value="ECO:0007669"/>
    <property type="project" value="InterPro"/>
</dbReference>
<dbReference type="Pfam" id="PF01594">
    <property type="entry name" value="AI-2E_transport"/>
    <property type="match status" value="1"/>
</dbReference>
<proteinExistence type="inferred from homology"/>
<evidence type="ECO:0000313" key="10">
    <source>
        <dbReference type="EMBL" id="QJW99675.1"/>
    </source>
</evidence>
<evidence type="ECO:0000256" key="4">
    <source>
        <dbReference type="ARBA" id="ARBA00022475"/>
    </source>
</evidence>
<feature type="transmembrane region" description="Helical" evidence="8">
    <location>
        <begin position="61"/>
        <end position="82"/>
    </location>
</feature>
<dbReference type="PANTHER" id="PTHR21716">
    <property type="entry name" value="TRANSMEMBRANE PROTEIN"/>
    <property type="match status" value="1"/>
</dbReference>
<evidence type="ECO:0000256" key="6">
    <source>
        <dbReference type="ARBA" id="ARBA00022989"/>
    </source>
</evidence>
<dbReference type="InterPro" id="IPR002549">
    <property type="entry name" value="AI-2E-like"/>
</dbReference>
<feature type="transmembrane region" description="Helical" evidence="8">
    <location>
        <begin position="321"/>
        <end position="346"/>
    </location>
</feature>
<comment type="subcellular location">
    <subcellularLocation>
        <location evidence="1">Cell membrane</location>
        <topology evidence="1">Multi-pass membrane protein</topology>
    </subcellularLocation>
</comment>
<keyword evidence="6 8" id="KW-1133">Transmembrane helix</keyword>
<feature type="transmembrane region" description="Helical" evidence="8">
    <location>
        <begin position="31"/>
        <end position="49"/>
    </location>
</feature>
<dbReference type="RefSeq" id="WP_171474597.1">
    <property type="nucleotide sequence ID" value="NZ_CP053452.2"/>
</dbReference>
<dbReference type="GO" id="GO:0005886">
    <property type="term" value="C:plasma membrane"/>
    <property type="evidence" value="ECO:0007669"/>
    <property type="project" value="UniProtKB-SubCell"/>
</dbReference>
<name>A0A6M5Z0G5_9BACT</name>
<keyword evidence="7 8" id="KW-0472">Membrane</keyword>
<dbReference type="PANTHER" id="PTHR21716:SF53">
    <property type="entry name" value="PERMEASE PERM-RELATED"/>
    <property type="match status" value="1"/>
</dbReference>
<feature type="transmembrane region" description="Helical" evidence="8">
    <location>
        <begin position="252"/>
        <end position="272"/>
    </location>
</feature>
<keyword evidence="3" id="KW-0813">Transport</keyword>
<sequence>MASDWQRALIALSATVVGTVVVAVLYWARSIFVPITMAVFLAFVLAPVVGRLQRRGLGRTAAVIAAVGLVVFGSFGIGAVIVQQVSQLADTLPDRREAIKEKVATAKSWIVGDGSGSRFGQLVDDINSVIAPPPAKQERVVVESAPSFGGRVDNYLGPAAEFAGQAAFTFILTVYMLLRREDLRNRLIRLLGAGKVTTTTKAVDDASQRISKYLLSQLMVNSAFGVVIALGLFALGVPYSVLWGFIATLMRYVPYIGTWVGLIPPVLFSFATAPPWGGGWGQPAAVLVLFLGLEAFCNNVVEPRLYGQSMGLSEVAQLVSAAFWAFLWGPIGLILSGPLTVCLLVLGRHVSRFDFFVVLLGDEPALEPRVAFYQRLAARDQDEAAEVAVEEAGRTSPEEALDTVIIPALGLARRDCEAGDLEAADLKFVANAAREVATEVIDLRGPSPVGPDPTRERVRVLLSPARDETEHVAAELLALTLDPARWEVKLAGDETLASELVDRVAEFRPAVIVIAAMPPGGLSHARYLLARLRQRFPHVKLLVGRWGGGDDVPEPREDTIKNTDGVDRTLAGTRKRLAELHPILLAPEGKAFAERTNKKERVGTGGA</sequence>
<feature type="transmembrane region" description="Helical" evidence="8">
    <location>
        <begin position="7"/>
        <end position="25"/>
    </location>
</feature>
<accession>A0A6M5Z0G5</accession>
<dbReference type="AlphaFoldDB" id="A0A6M5Z0G5"/>
<dbReference type="PROSITE" id="PS51332">
    <property type="entry name" value="B12_BINDING"/>
    <property type="match status" value="1"/>
</dbReference>
<keyword evidence="5 8" id="KW-0812">Transmembrane</keyword>
<feature type="transmembrane region" description="Helical" evidence="8">
    <location>
        <begin position="284"/>
        <end position="301"/>
    </location>
</feature>
<evidence type="ECO:0000256" key="5">
    <source>
        <dbReference type="ARBA" id="ARBA00022692"/>
    </source>
</evidence>
<feature type="domain" description="B12-binding" evidence="9">
    <location>
        <begin position="457"/>
        <end position="588"/>
    </location>
</feature>
<dbReference type="Gene3D" id="3.40.50.280">
    <property type="entry name" value="Cobalamin-binding domain"/>
    <property type="match status" value="1"/>
</dbReference>
<dbReference type="Proteomes" id="UP000503447">
    <property type="component" value="Chromosome"/>
</dbReference>
<comment type="similarity">
    <text evidence="2">Belongs to the autoinducer-2 exporter (AI-2E) (TC 2.A.86) family.</text>
</comment>
<organism evidence="10 11">
    <name type="scientific">Frigoriglobus tundricola</name>
    <dbReference type="NCBI Taxonomy" id="2774151"/>
    <lineage>
        <taxon>Bacteria</taxon>
        <taxon>Pseudomonadati</taxon>
        <taxon>Planctomycetota</taxon>
        <taxon>Planctomycetia</taxon>
        <taxon>Gemmatales</taxon>
        <taxon>Gemmataceae</taxon>
        <taxon>Frigoriglobus</taxon>
    </lineage>
</organism>
<evidence type="ECO:0000256" key="8">
    <source>
        <dbReference type="SAM" id="Phobius"/>
    </source>
</evidence>
<evidence type="ECO:0000256" key="7">
    <source>
        <dbReference type="ARBA" id="ARBA00023136"/>
    </source>
</evidence>
<protein>
    <submittedName>
        <fullName evidence="10">AI-2 transport protein TqsA</fullName>
    </submittedName>
</protein>
<dbReference type="InterPro" id="IPR006158">
    <property type="entry name" value="Cobalamin-bd"/>
</dbReference>
<gene>
    <name evidence="10" type="ORF">FTUN_7294</name>
</gene>
<dbReference type="InterPro" id="IPR036724">
    <property type="entry name" value="Cobalamin-bd_sf"/>
</dbReference>
<keyword evidence="11" id="KW-1185">Reference proteome</keyword>
<evidence type="ECO:0000256" key="2">
    <source>
        <dbReference type="ARBA" id="ARBA00009773"/>
    </source>
</evidence>
<dbReference type="GO" id="GO:0031419">
    <property type="term" value="F:cobalamin binding"/>
    <property type="evidence" value="ECO:0007669"/>
    <property type="project" value="InterPro"/>
</dbReference>
<dbReference type="EMBL" id="CP053452">
    <property type="protein sequence ID" value="QJW99675.1"/>
    <property type="molecule type" value="Genomic_DNA"/>
</dbReference>
<evidence type="ECO:0000256" key="3">
    <source>
        <dbReference type="ARBA" id="ARBA00022448"/>
    </source>
</evidence>
<feature type="transmembrane region" description="Helical" evidence="8">
    <location>
        <begin position="218"/>
        <end position="246"/>
    </location>
</feature>
<evidence type="ECO:0000259" key="9">
    <source>
        <dbReference type="PROSITE" id="PS51332"/>
    </source>
</evidence>
<dbReference type="SUPFAM" id="SSF52242">
    <property type="entry name" value="Cobalamin (vitamin B12)-binding domain"/>
    <property type="match status" value="1"/>
</dbReference>
<evidence type="ECO:0000313" key="11">
    <source>
        <dbReference type="Proteomes" id="UP000503447"/>
    </source>
</evidence>
<dbReference type="KEGG" id="ftj:FTUN_7294"/>
<evidence type="ECO:0000256" key="1">
    <source>
        <dbReference type="ARBA" id="ARBA00004651"/>
    </source>
</evidence>
<keyword evidence="4" id="KW-1003">Cell membrane</keyword>